<evidence type="ECO:0000313" key="2">
    <source>
        <dbReference type="EMBL" id="KAF6213464.1"/>
    </source>
</evidence>
<dbReference type="SMART" id="SM00028">
    <property type="entry name" value="TPR"/>
    <property type="match status" value="6"/>
</dbReference>
<evidence type="ECO:0008006" key="4">
    <source>
        <dbReference type="Google" id="ProtNLM"/>
    </source>
</evidence>
<reference evidence="2" key="1">
    <citation type="journal article" date="2021" name="Mol. Ecol. Resour.">
        <title>Apolygus lucorum genome provides insights into omnivorousness and mesophyll feeding.</title>
        <authorList>
            <person name="Liu Y."/>
            <person name="Liu H."/>
            <person name="Wang H."/>
            <person name="Huang T."/>
            <person name="Liu B."/>
            <person name="Yang B."/>
            <person name="Yin L."/>
            <person name="Li B."/>
            <person name="Zhang Y."/>
            <person name="Zhang S."/>
            <person name="Jiang F."/>
            <person name="Zhang X."/>
            <person name="Ren Y."/>
            <person name="Wang B."/>
            <person name="Wang S."/>
            <person name="Lu Y."/>
            <person name="Wu K."/>
            <person name="Fan W."/>
            <person name="Wang G."/>
        </authorList>
    </citation>
    <scope>NUCLEOTIDE SEQUENCE</scope>
    <source>
        <strain evidence="2">12Hb</strain>
    </source>
</reference>
<comment type="caution">
    <text evidence="2">The sequence shown here is derived from an EMBL/GenBank/DDBJ whole genome shotgun (WGS) entry which is preliminary data.</text>
</comment>
<dbReference type="PANTHER" id="PTHR46423:SF1">
    <property type="entry name" value="RNA POLYMERASE II-ASSOCIATED PROTEIN 3"/>
    <property type="match status" value="1"/>
</dbReference>
<dbReference type="InterPro" id="IPR019734">
    <property type="entry name" value="TPR_rpt"/>
</dbReference>
<dbReference type="GO" id="GO:0101031">
    <property type="term" value="C:protein folding chaperone complex"/>
    <property type="evidence" value="ECO:0007669"/>
    <property type="project" value="TreeGrafter"/>
</dbReference>
<evidence type="ECO:0000256" key="1">
    <source>
        <dbReference type="ARBA" id="ARBA00022803"/>
    </source>
</evidence>
<dbReference type="OrthoDB" id="2942533at2759"/>
<organism evidence="2 3">
    <name type="scientific">Apolygus lucorum</name>
    <name type="common">Small green plant bug</name>
    <name type="synonym">Lygocoris lucorum</name>
    <dbReference type="NCBI Taxonomy" id="248454"/>
    <lineage>
        <taxon>Eukaryota</taxon>
        <taxon>Metazoa</taxon>
        <taxon>Ecdysozoa</taxon>
        <taxon>Arthropoda</taxon>
        <taxon>Hexapoda</taxon>
        <taxon>Insecta</taxon>
        <taxon>Pterygota</taxon>
        <taxon>Neoptera</taxon>
        <taxon>Paraneoptera</taxon>
        <taxon>Hemiptera</taxon>
        <taxon>Heteroptera</taxon>
        <taxon>Panheteroptera</taxon>
        <taxon>Cimicomorpha</taxon>
        <taxon>Miridae</taxon>
        <taxon>Mirini</taxon>
        <taxon>Apolygus</taxon>
    </lineage>
</organism>
<keyword evidence="1" id="KW-0802">TPR repeat</keyword>
<sequence>MDDAKSSRRKAWKYLLECETLDDLMCVGSSDEEDHRPCMKRNQAKHTAEPEFLGKMYLKRSMWAQAAQALTEAISLNNNNSSLFSNRSIALLKLGQFKSAEADCTKALDIKKNSFKACLRRAIARKYQGKYIDACLDCWKLFDAHPTLECEQSIVRKEYDKMVEHAIEELIGLIVEQKCPSISIEKLRNEFAAKEKYFGNQLLLMKKHDKAIIKYTNAIRLISKDSTFYANRALCWMELKKYKEAERDCSKALLLDKNYEKVLVRRARARKAMGNLLGAKHDFLSALNLNEENRIVQGELRELEKSFKSNTLLLKNYKAREERT</sequence>
<name>A0A8S9XXW7_APOLU</name>
<protein>
    <recommendedName>
        <fullName evidence="4">BDBT FKBP like N-terminal domain-containing protein</fullName>
    </recommendedName>
</protein>
<dbReference type="InterPro" id="IPR011990">
    <property type="entry name" value="TPR-like_helical_dom_sf"/>
</dbReference>
<dbReference type="Pfam" id="PF13181">
    <property type="entry name" value="TPR_8"/>
    <property type="match status" value="1"/>
</dbReference>
<keyword evidence="3" id="KW-1185">Reference proteome</keyword>
<dbReference type="Pfam" id="PF00515">
    <property type="entry name" value="TPR_1"/>
    <property type="match status" value="1"/>
</dbReference>
<dbReference type="Gene3D" id="1.25.40.10">
    <property type="entry name" value="Tetratricopeptide repeat domain"/>
    <property type="match status" value="2"/>
</dbReference>
<dbReference type="EMBL" id="WIXP02000003">
    <property type="protein sequence ID" value="KAF6213464.1"/>
    <property type="molecule type" value="Genomic_DNA"/>
</dbReference>
<dbReference type="InterPro" id="IPR051966">
    <property type="entry name" value="RPAP3"/>
</dbReference>
<proteinExistence type="predicted"/>
<dbReference type="SUPFAM" id="SSF48452">
    <property type="entry name" value="TPR-like"/>
    <property type="match status" value="2"/>
</dbReference>
<gene>
    <name evidence="2" type="ORF">GE061_011184</name>
</gene>
<dbReference type="AlphaFoldDB" id="A0A8S9XXW7"/>
<accession>A0A8S9XXW7</accession>
<dbReference type="PANTHER" id="PTHR46423">
    <property type="entry name" value="RNA POLYMERASE II-ASSOCIATED PROTEIN 3"/>
    <property type="match status" value="1"/>
</dbReference>
<evidence type="ECO:0000313" key="3">
    <source>
        <dbReference type="Proteomes" id="UP000466442"/>
    </source>
</evidence>
<dbReference type="Proteomes" id="UP000466442">
    <property type="component" value="Unassembled WGS sequence"/>
</dbReference>